<keyword evidence="3 11" id="KW-0732">Signal</keyword>
<comment type="similarity">
    <text evidence="10">Belongs to the peptidase S1 family. CLIP subfamily.</text>
</comment>
<evidence type="ECO:0000313" key="13">
    <source>
        <dbReference type="EMBL" id="JAC50726.1"/>
    </source>
</evidence>
<evidence type="ECO:0000259" key="12">
    <source>
        <dbReference type="PROSITE" id="PS50240"/>
    </source>
</evidence>
<keyword evidence="2" id="KW-0479">Metal-binding</keyword>
<evidence type="ECO:0000256" key="3">
    <source>
        <dbReference type="ARBA" id="ARBA00022729"/>
    </source>
</evidence>
<evidence type="ECO:0000256" key="10">
    <source>
        <dbReference type="ARBA" id="ARBA00024195"/>
    </source>
</evidence>
<dbReference type="SMART" id="SM00020">
    <property type="entry name" value="Tryp_SPc"/>
    <property type="match status" value="1"/>
</dbReference>
<accession>A0A034W597</accession>
<protein>
    <submittedName>
        <fullName evidence="13">Serine protease persephone</fullName>
    </submittedName>
</protein>
<dbReference type="PROSITE" id="PS00134">
    <property type="entry name" value="TRYPSIN_HIS"/>
    <property type="match status" value="1"/>
</dbReference>
<dbReference type="GO" id="GO:0004252">
    <property type="term" value="F:serine-type endopeptidase activity"/>
    <property type="evidence" value="ECO:0007669"/>
    <property type="project" value="InterPro"/>
</dbReference>
<evidence type="ECO:0000256" key="8">
    <source>
        <dbReference type="ARBA" id="ARBA00023157"/>
    </source>
</evidence>
<evidence type="ECO:0000256" key="9">
    <source>
        <dbReference type="ARBA" id="ARBA00023180"/>
    </source>
</evidence>
<dbReference type="EMBL" id="GAKP01008226">
    <property type="protein sequence ID" value="JAC50726.1"/>
    <property type="molecule type" value="Transcribed_RNA"/>
</dbReference>
<evidence type="ECO:0000256" key="1">
    <source>
        <dbReference type="ARBA" id="ARBA00022670"/>
    </source>
</evidence>
<proteinExistence type="inferred from homology"/>
<evidence type="ECO:0000256" key="6">
    <source>
        <dbReference type="ARBA" id="ARBA00022837"/>
    </source>
</evidence>
<dbReference type="InterPro" id="IPR001314">
    <property type="entry name" value="Peptidase_S1A"/>
</dbReference>
<dbReference type="AlphaFoldDB" id="A0A034W597"/>
<evidence type="ECO:0000256" key="2">
    <source>
        <dbReference type="ARBA" id="ARBA00022723"/>
    </source>
</evidence>
<evidence type="ECO:0000256" key="4">
    <source>
        <dbReference type="ARBA" id="ARBA00022801"/>
    </source>
</evidence>
<dbReference type="GO" id="GO:0006508">
    <property type="term" value="P:proteolysis"/>
    <property type="evidence" value="ECO:0007669"/>
    <property type="project" value="UniProtKB-KW"/>
</dbReference>
<evidence type="ECO:0000256" key="7">
    <source>
        <dbReference type="ARBA" id="ARBA00023145"/>
    </source>
</evidence>
<keyword evidence="7" id="KW-0865">Zymogen</keyword>
<feature type="chain" id="PRO_5001557371" evidence="11">
    <location>
        <begin position="28"/>
        <end position="519"/>
    </location>
</feature>
<dbReference type="FunFam" id="2.40.10.10:FF:000028">
    <property type="entry name" value="Serine protease easter"/>
    <property type="match status" value="1"/>
</dbReference>
<keyword evidence="6" id="KW-0106">Calcium</keyword>
<dbReference type="CDD" id="cd00190">
    <property type="entry name" value="Tryp_SPc"/>
    <property type="match status" value="1"/>
</dbReference>
<keyword evidence="9" id="KW-0325">Glycoprotein</keyword>
<dbReference type="InterPro" id="IPR001254">
    <property type="entry name" value="Trypsin_dom"/>
</dbReference>
<dbReference type="GO" id="GO:0046872">
    <property type="term" value="F:metal ion binding"/>
    <property type="evidence" value="ECO:0007669"/>
    <property type="project" value="UniProtKB-KW"/>
</dbReference>
<organism evidence="13">
    <name type="scientific">Bactrocera dorsalis</name>
    <name type="common">Oriental fruit fly</name>
    <name type="synonym">Dacus dorsalis</name>
    <dbReference type="NCBI Taxonomy" id="27457"/>
    <lineage>
        <taxon>Eukaryota</taxon>
        <taxon>Metazoa</taxon>
        <taxon>Ecdysozoa</taxon>
        <taxon>Arthropoda</taxon>
        <taxon>Hexapoda</taxon>
        <taxon>Insecta</taxon>
        <taxon>Pterygota</taxon>
        <taxon>Neoptera</taxon>
        <taxon>Endopterygota</taxon>
        <taxon>Diptera</taxon>
        <taxon>Brachycera</taxon>
        <taxon>Muscomorpha</taxon>
        <taxon>Tephritoidea</taxon>
        <taxon>Tephritidae</taxon>
        <taxon>Bactrocera</taxon>
        <taxon>Bactrocera</taxon>
    </lineage>
</organism>
<dbReference type="SMART" id="SM00680">
    <property type="entry name" value="CLIP"/>
    <property type="match status" value="2"/>
</dbReference>
<dbReference type="GO" id="GO:0051604">
    <property type="term" value="P:protein maturation"/>
    <property type="evidence" value="ECO:0007669"/>
    <property type="project" value="UniProtKB-ARBA"/>
</dbReference>
<dbReference type="PANTHER" id="PTHR24252:SF7">
    <property type="entry name" value="HYALIN"/>
    <property type="match status" value="1"/>
</dbReference>
<dbReference type="InterPro" id="IPR018114">
    <property type="entry name" value="TRYPSIN_HIS"/>
</dbReference>
<keyword evidence="8" id="KW-1015">Disulfide bond</keyword>
<dbReference type="PANTHER" id="PTHR24252">
    <property type="entry name" value="ACROSIN-RELATED"/>
    <property type="match status" value="1"/>
</dbReference>
<sequence length="519" mass="57402">MRRIPANKLKEHTRLFIFLILSALSAAKQYDEGDFCDFTGYNGACLSATKCANLPALAHTLGLRREQIGHCGFSMKEEIICCPLSTLQSPDLNILEEFKPTETRAKSHRVGDNTNEENNFLDSIFKKNFEPIVAVNENEGIKMPIGNANERLIKLFNGNIPIQGKAEGSTKGSENDRVPAGQVGRRMQEIDISAPDNVRANSPCETRHYNGTCKTKIQCRHLAASLADMRLNDMDVAYCDQEDLICCPNIERPAVRACRAIERRLGPYQGEHVVGGHKVSATEYPFMAHISYDRPDYICGGTLIHERFVLTAAHCVIVREGKAKKVILGVANINDPGEAGYRQDIDIKRTIEHEQYSSFSKYFDIALIELAKPVNYSLTVYPTCLHTDQTELPDGTELTTAGWGITENRKTSEHLLAVQVNKLSLSQCNESYASAIGRALKHGIDDTQLCALAYGKDSCRADSGGPLLLSENAAKNTYRVVGIVSFGSEACGGTLPGVYTRVSKFLDFVEANVWPHERH</sequence>
<dbReference type="Gene3D" id="2.40.10.10">
    <property type="entry name" value="Trypsin-like serine proteases"/>
    <property type="match status" value="1"/>
</dbReference>
<keyword evidence="5" id="KW-0720">Serine protease</keyword>
<dbReference type="Pfam" id="PF00089">
    <property type="entry name" value="Trypsin"/>
    <property type="match status" value="1"/>
</dbReference>
<dbReference type="OrthoDB" id="6357057at2759"/>
<dbReference type="SUPFAM" id="SSF50494">
    <property type="entry name" value="Trypsin-like serine proteases"/>
    <property type="match status" value="1"/>
</dbReference>
<reference evidence="13" key="1">
    <citation type="journal article" date="2014" name="BMC Genomics">
        <title>Characterizing the developmental transcriptome of the oriental fruit fly, Bactrocera dorsalis (Diptera: Tephritidae) through comparative genomic analysis with Drosophila melanogaster utilizing modENCODE datasets.</title>
        <authorList>
            <person name="Geib S.M."/>
            <person name="Calla B."/>
            <person name="Hall B."/>
            <person name="Hou S."/>
            <person name="Manoukis N.C."/>
        </authorList>
    </citation>
    <scope>NUCLEOTIDE SEQUENCE</scope>
    <source>
        <strain evidence="13">Punador</strain>
    </source>
</reference>
<evidence type="ECO:0000256" key="11">
    <source>
        <dbReference type="SAM" id="SignalP"/>
    </source>
</evidence>
<feature type="domain" description="Peptidase S1" evidence="12">
    <location>
        <begin position="273"/>
        <end position="514"/>
    </location>
</feature>
<dbReference type="InterPro" id="IPR009003">
    <property type="entry name" value="Peptidase_S1_PA"/>
</dbReference>
<keyword evidence="1 13" id="KW-0645">Protease</keyword>
<keyword evidence="4" id="KW-0378">Hydrolase</keyword>
<dbReference type="FunFam" id="2.40.10.10:FF:000078">
    <property type="entry name" value="Serine protease H137"/>
    <property type="match status" value="1"/>
</dbReference>
<feature type="signal peptide" evidence="11">
    <location>
        <begin position="1"/>
        <end position="27"/>
    </location>
</feature>
<evidence type="ECO:0000256" key="5">
    <source>
        <dbReference type="ARBA" id="ARBA00022825"/>
    </source>
</evidence>
<dbReference type="InterPro" id="IPR022700">
    <property type="entry name" value="CLIP"/>
</dbReference>
<dbReference type="InterPro" id="IPR043504">
    <property type="entry name" value="Peptidase_S1_PA_chymotrypsin"/>
</dbReference>
<name>A0A034W597_BACDO</name>
<gene>
    <name evidence="13" type="primary">PSH</name>
</gene>
<dbReference type="PROSITE" id="PS50240">
    <property type="entry name" value="TRYPSIN_DOM"/>
    <property type="match status" value="1"/>
</dbReference>
<dbReference type="PRINTS" id="PR00722">
    <property type="entry name" value="CHYMOTRYPSIN"/>
</dbReference>